<proteinExistence type="predicted"/>
<dbReference type="EMBL" id="CP027845">
    <property type="protein sequence ID" value="AVP87386.1"/>
    <property type="molecule type" value="Genomic_DNA"/>
</dbReference>
<dbReference type="InterPro" id="IPR044240">
    <property type="entry name" value="STR4-like"/>
</dbReference>
<evidence type="ECO:0000313" key="2">
    <source>
        <dbReference type="EMBL" id="AVP87386.1"/>
    </source>
</evidence>
<dbReference type="PROSITE" id="PS50206">
    <property type="entry name" value="RHODANESE_3"/>
    <property type="match status" value="1"/>
</dbReference>
<dbReference type="InterPro" id="IPR001763">
    <property type="entry name" value="Rhodanese-like_dom"/>
</dbReference>
<keyword evidence="3" id="KW-1185">Reference proteome</keyword>
<dbReference type="Gene3D" id="3.40.250.10">
    <property type="entry name" value="Rhodanese-like domain"/>
    <property type="match status" value="1"/>
</dbReference>
<dbReference type="OrthoDB" id="9815890at2"/>
<dbReference type="InterPro" id="IPR036873">
    <property type="entry name" value="Rhodanese-like_dom_sf"/>
</dbReference>
<sequence>MESCTCLDAWDILKQDPNAILVDVRTQIEWQNLGTPDVNTNQLLLNSIRLYPEMELNNDFAKVLLKKTQEKSFVFFLCRYGSRSLEATLIHKKQSTTPAYNLIDGFEGNKYGLGWIKSGLPLKKFN</sequence>
<dbReference type="SUPFAM" id="SSF52821">
    <property type="entry name" value="Rhodanese/Cell cycle control phosphatase"/>
    <property type="match status" value="1"/>
</dbReference>
<organism evidence="2 3">
    <name type="scientific">Candidatus Phycorickettsia trachydisci</name>
    <dbReference type="NCBI Taxonomy" id="2115978"/>
    <lineage>
        <taxon>Bacteria</taxon>
        <taxon>Pseudomonadati</taxon>
        <taxon>Pseudomonadota</taxon>
        <taxon>Alphaproteobacteria</taxon>
        <taxon>Rickettsiales</taxon>
        <taxon>Rickettsiaceae</taxon>
        <taxon>Candidatus Phycorickettsia</taxon>
    </lineage>
</organism>
<reference evidence="2 3" key="1">
    <citation type="submission" date="2018-03" db="EMBL/GenBank/DDBJ databases">
        <title>A gene transfer event suggests a long-term partnership between eustigmatophyte algae and a novel lineage of endosymbiotic bacteria.</title>
        <authorList>
            <person name="Yurchenko T."/>
            <person name="Sevcikova T."/>
            <person name="Pribyl P."/>
            <person name="El Karkouri K."/>
            <person name="Klimes V."/>
            <person name="Amaral R."/>
            <person name="Zbrankova V."/>
            <person name="Kim E."/>
            <person name="Raoult D."/>
            <person name="Santos L.M.A."/>
            <person name="Elias M."/>
        </authorList>
    </citation>
    <scope>NUCLEOTIDE SEQUENCE [LARGE SCALE GENOMIC DNA]</scope>
    <source>
        <strain evidence="2">CCALA 838</strain>
    </source>
</reference>
<dbReference type="AlphaFoldDB" id="A0A2P1P7Z5"/>
<name>A0A2P1P7Z5_9RICK</name>
<evidence type="ECO:0000259" key="1">
    <source>
        <dbReference type="PROSITE" id="PS50206"/>
    </source>
</evidence>
<dbReference type="GO" id="GO:0016740">
    <property type="term" value="F:transferase activity"/>
    <property type="evidence" value="ECO:0007669"/>
    <property type="project" value="UniProtKB-KW"/>
</dbReference>
<gene>
    <name evidence="2" type="ORF">phytr_4360</name>
</gene>
<dbReference type="PANTHER" id="PTHR47377">
    <property type="entry name" value="RHODANESE-LIKE DOMAIN-CONTAINING PROTEIN 4, CHLOROPLASTIC"/>
    <property type="match status" value="1"/>
</dbReference>
<protein>
    <submittedName>
        <fullName evidence="2">Sulfurtransferase</fullName>
    </submittedName>
</protein>
<dbReference type="RefSeq" id="WP_106874251.1">
    <property type="nucleotide sequence ID" value="NZ_CP027845.1"/>
</dbReference>
<feature type="domain" description="Rhodanese" evidence="1">
    <location>
        <begin position="15"/>
        <end position="124"/>
    </location>
</feature>
<keyword evidence="2" id="KW-0808">Transferase</keyword>
<dbReference type="Proteomes" id="UP000241762">
    <property type="component" value="Chromosome"/>
</dbReference>
<dbReference type="KEGG" id="ptc:phytr_4360"/>
<accession>A0A2P1P7Z5</accession>
<dbReference type="PANTHER" id="PTHR47377:SF1">
    <property type="entry name" value="RHODANESE-LIKE DOMAIN-CONTAINING PROTEIN 4, CHLOROPLASTIC"/>
    <property type="match status" value="1"/>
</dbReference>
<evidence type="ECO:0000313" key="3">
    <source>
        <dbReference type="Proteomes" id="UP000241762"/>
    </source>
</evidence>
<dbReference type="Pfam" id="PF00581">
    <property type="entry name" value="Rhodanese"/>
    <property type="match status" value="1"/>
</dbReference>